<evidence type="ECO:0000313" key="2">
    <source>
        <dbReference type="EMBL" id="GLS61737.1"/>
    </source>
</evidence>
<evidence type="ECO:0000313" key="1">
    <source>
        <dbReference type="EMBL" id="GEP02528.1"/>
    </source>
</evidence>
<name>A0A512IXR8_9HYPH</name>
<dbReference type="EMBL" id="BJZU01000005">
    <property type="protein sequence ID" value="GEP02528.1"/>
    <property type="molecule type" value="Genomic_DNA"/>
</dbReference>
<evidence type="ECO:0000313" key="4">
    <source>
        <dbReference type="Proteomes" id="UP001156856"/>
    </source>
</evidence>
<comment type="caution">
    <text evidence="1">The sequence shown here is derived from an EMBL/GenBank/DDBJ whole genome shotgun (WGS) entry which is preliminary data.</text>
</comment>
<dbReference type="EMBL" id="BSPK01000004">
    <property type="protein sequence ID" value="GLS61737.1"/>
    <property type="molecule type" value="Genomic_DNA"/>
</dbReference>
<evidence type="ECO:0008006" key="5">
    <source>
        <dbReference type="Google" id="ProtNLM"/>
    </source>
</evidence>
<dbReference type="OrthoDB" id="163436at2"/>
<dbReference type="Proteomes" id="UP000321960">
    <property type="component" value="Unassembled WGS sequence"/>
</dbReference>
<accession>A0A512IXR8</accession>
<sequence length="55" mass="5914">MRHRLAGWDCVAVASALQARCEHVVSEDLNDGQVVETLTVVGPFTPHARATLALT</sequence>
<reference evidence="1 3" key="3">
    <citation type="submission" date="2019-07" db="EMBL/GenBank/DDBJ databases">
        <title>Whole genome shotgun sequence of Methylobacterium oxalidis NBRC 107715.</title>
        <authorList>
            <person name="Hosoyama A."/>
            <person name="Uohara A."/>
            <person name="Ohji S."/>
            <person name="Ichikawa N."/>
        </authorList>
    </citation>
    <scope>NUCLEOTIDE SEQUENCE [LARGE SCALE GENOMIC DNA]</scope>
    <source>
        <strain evidence="1 3">NBRC 107715</strain>
    </source>
</reference>
<protein>
    <recommendedName>
        <fullName evidence="5">PIN domain-containing protein</fullName>
    </recommendedName>
</protein>
<reference evidence="4" key="2">
    <citation type="journal article" date="2019" name="Int. J. Syst. Evol. Microbiol.">
        <title>The Global Catalogue of Microorganisms (GCM) 10K type strain sequencing project: providing services to taxonomists for standard genome sequencing and annotation.</title>
        <authorList>
            <consortium name="The Broad Institute Genomics Platform"/>
            <consortium name="The Broad Institute Genome Sequencing Center for Infectious Disease"/>
            <person name="Wu L."/>
            <person name="Ma J."/>
        </authorList>
    </citation>
    <scope>NUCLEOTIDE SEQUENCE [LARGE SCALE GENOMIC DNA]</scope>
    <source>
        <strain evidence="4">NBRC 107715</strain>
    </source>
</reference>
<keyword evidence="4" id="KW-1185">Reference proteome</keyword>
<reference evidence="2" key="4">
    <citation type="submission" date="2023-01" db="EMBL/GenBank/DDBJ databases">
        <title>Draft genome sequence of Methylobacterium oxalidis strain NBRC 107715.</title>
        <authorList>
            <person name="Sun Q."/>
            <person name="Mori K."/>
        </authorList>
    </citation>
    <scope>NUCLEOTIDE SEQUENCE</scope>
    <source>
        <strain evidence="2">NBRC 107715</strain>
    </source>
</reference>
<proteinExistence type="predicted"/>
<dbReference type="RefSeq" id="WP_147024207.1">
    <property type="nucleotide sequence ID" value="NZ_BJZU01000005.1"/>
</dbReference>
<dbReference type="AlphaFoldDB" id="A0A512IXR8"/>
<gene>
    <name evidence="2" type="ORF">GCM10007888_01180</name>
    <name evidence="1" type="ORF">MOX02_05660</name>
</gene>
<evidence type="ECO:0000313" key="3">
    <source>
        <dbReference type="Proteomes" id="UP000321960"/>
    </source>
</evidence>
<reference evidence="2" key="1">
    <citation type="journal article" date="2014" name="Int. J. Syst. Evol. Microbiol.">
        <title>Complete genome of a new Firmicutes species belonging to the dominant human colonic microbiota ('Ruminococcus bicirculans') reveals two chromosomes and a selective capacity to utilize plant glucans.</title>
        <authorList>
            <consortium name="NISC Comparative Sequencing Program"/>
            <person name="Wegmann U."/>
            <person name="Louis P."/>
            <person name="Goesmann A."/>
            <person name="Henrissat B."/>
            <person name="Duncan S.H."/>
            <person name="Flint H.J."/>
        </authorList>
    </citation>
    <scope>NUCLEOTIDE SEQUENCE</scope>
    <source>
        <strain evidence="2">NBRC 107715</strain>
    </source>
</reference>
<dbReference type="Proteomes" id="UP001156856">
    <property type="component" value="Unassembled WGS sequence"/>
</dbReference>
<organism evidence="1 3">
    <name type="scientific">Methylobacterium oxalidis</name>
    <dbReference type="NCBI Taxonomy" id="944322"/>
    <lineage>
        <taxon>Bacteria</taxon>
        <taxon>Pseudomonadati</taxon>
        <taxon>Pseudomonadota</taxon>
        <taxon>Alphaproteobacteria</taxon>
        <taxon>Hyphomicrobiales</taxon>
        <taxon>Methylobacteriaceae</taxon>
        <taxon>Methylobacterium</taxon>
    </lineage>
</organism>